<dbReference type="Gene3D" id="3.60.20.10">
    <property type="entry name" value="Glutamine Phosphoribosylpyrophosphate, subunit 1, domain 1"/>
    <property type="match status" value="1"/>
</dbReference>
<reference evidence="2" key="1">
    <citation type="submission" date="2016-11" db="EMBL/GenBank/DDBJ databases">
        <authorList>
            <person name="Varghese N."/>
            <person name="Submissions S."/>
        </authorList>
    </citation>
    <scope>NUCLEOTIDE SEQUENCE [LARGE SCALE GENOMIC DNA]</scope>
    <source>
        <strain evidence="2">DSM 26134</strain>
    </source>
</reference>
<name>A0A1M6LL37_REIAG</name>
<protein>
    <submittedName>
        <fullName evidence="1">Putative proteasome-type protease</fullName>
    </submittedName>
</protein>
<dbReference type="SUPFAM" id="SSF56235">
    <property type="entry name" value="N-terminal nucleophile aminohydrolases (Ntn hydrolases)"/>
    <property type="match status" value="1"/>
</dbReference>
<keyword evidence="1" id="KW-0647">Proteasome</keyword>
<accession>A0A1M6LL37</accession>
<dbReference type="EMBL" id="FRAA01000001">
    <property type="protein sequence ID" value="SHJ71907.1"/>
    <property type="molecule type" value="Genomic_DNA"/>
</dbReference>
<organism evidence="1 2">
    <name type="scientific">Reichenbachiella agariperforans</name>
    <dbReference type="NCBI Taxonomy" id="156994"/>
    <lineage>
        <taxon>Bacteria</taxon>
        <taxon>Pseudomonadati</taxon>
        <taxon>Bacteroidota</taxon>
        <taxon>Cytophagia</taxon>
        <taxon>Cytophagales</taxon>
        <taxon>Reichenbachiellaceae</taxon>
        <taxon>Reichenbachiella</taxon>
    </lineage>
</organism>
<dbReference type="GO" id="GO:0008233">
    <property type="term" value="F:peptidase activity"/>
    <property type="evidence" value="ECO:0007669"/>
    <property type="project" value="UniProtKB-KW"/>
</dbReference>
<dbReference type="Proteomes" id="UP000184474">
    <property type="component" value="Unassembled WGS sequence"/>
</dbReference>
<dbReference type="PIRSF" id="PIRSF009120">
    <property type="entry name" value="UCP009120_prtse"/>
    <property type="match status" value="1"/>
</dbReference>
<dbReference type="GO" id="GO:0000502">
    <property type="term" value="C:proteasome complex"/>
    <property type="evidence" value="ECO:0007669"/>
    <property type="project" value="UniProtKB-KW"/>
</dbReference>
<sequence length="237" mass="26820">MTYCLGIKVKQGLLALADTRMTSGSETTTGKKYYLYTKDKQALFLMTSGLRSVRDKALVYFREVVEGDKNDFTKIYQVANAFGEQIKKVAKEDKKSLAESGLQFNLHAIVGGQLSGDTEHRLFLIYPEGNWIEVGEGSPFIIIGNSGYGKPILRRTLTKDATLQFALKTGFLSFDSTRVSANDVDFPIDVLKYEHNSFEIKHHRYELTDMHAVSEFWGEQLTNAIKQVPEDWIKESL</sequence>
<dbReference type="RefSeq" id="WP_073119886.1">
    <property type="nucleotide sequence ID" value="NZ_FRAA01000001.1"/>
</dbReference>
<evidence type="ECO:0000313" key="2">
    <source>
        <dbReference type="Proteomes" id="UP000184474"/>
    </source>
</evidence>
<dbReference type="GO" id="GO:0006508">
    <property type="term" value="P:proteolysis"/>
    <property type="evidence" value="ECO:0007669"/>
    <property type="project" value="UniProtKB-KW"/>
</dbReference>
<proteinExistence type="predicted"/>
<evidence type="ECO:0000313" key="1">
    <source>
        <dbReference type="EMBL" id="SHJ71907.1"/>
    </source>
</evidence>
<keyword evidence="1" id="KW-0378">Hydrolase</keyword>
<dbReference type="InterPro" id="IPR016545">
    <property type="entry name" value="UCP009120_prtse"/>
</dbReference>
<keyword evidence="2" id="KW-1185">Reference proteome</keyword>
<dbReference type="AlphaFoldDB" id="A0A1M6LL37"/>
<gene>
    <name evidence="1" type="ORF">SAMN04488028_1011006</name>
</gene>
<dbReference type="InterPro" id="IPR029055">
    <property type="entry name" value="Ntn_hydrolases_N"/>
</dbReference>
<dbReference type="STRING" id="156994.SAMN04488028_1011006"/>
<keyword evidence="1" id="KW-0645">Protease</keyword>